<sequence>MTATQGLRKTVIAPRESLKQDPQSDACLFSKEHTGKPGQTLITLHSSISNGTSTFLTKKGEMVIDPAS</sequence>
<dbReference type="EMBL" id="JAWDGP010007407">
    <property type="protein sequence ID" value="KAK3720249.1"/>
    <property type="molecule type" value="Genomic_DNA"/>
</dbReference>
<keyword evidence="2" id="KW-1185">Reference proteome</keyword>
<organism evidence="1 2">
    <name type="scientific">Elysia crispata</name>
    <name type="common">lettuce slug</name>
    <dbReference type="NCBI Taxonomy" id="231223"/>
    <lineage>
        <taxon>Eukaryota</taxon>
        <taxon>Metazoa</taxon>
        <taxon>Spiralia</taxon>
        <taxon>Lophotrochozoa</taxon>
        <taxon>Mollusca</taxon>
        <taxon>Gastropoda</taxon>
        <taxon>Heterobranchia</taxon>
        <taxon>Euthyneura</taxon>
        <taxon>Panpulmonata</taxon>
        <taxon>Sacoglossa</taxon>
        <taxon>Placobranchoidea</taxon>
        <taxon>Plakobranchidae</taxon>
        <taxon>Elysia</taxon>
    </lineage>
</organism>
<accession>A0AAE1CNJ3</accession>
<evidence type="ECO:0000313" key="1">
    <source>
        <dbReference type="EMBL" id="KAK3720249.1"/>
    </source>
</evidence>
<protein>
    <submittedName>
        <fullName evidence="1">Uncharacterized protein</fullName>
    </submittedName>
</protein>
<name>A0AAE1CNJ3_9GAST</name>
<proteinExistence type="predicted"/>
<evidence type="ECO:0000313" key="2">
    <source>
        <dbReference type="Proteomes" id="UP001283361"/>
    </source>
</evidence>
<gene>
    <name evidence="1" type="ORF">RRG08_007871</name>
</gene>
<dbReference type="AlphaFoldDB" id="A0AAE1CNJ3"/>
<reference evidence="1" key="1">
    <citation type="journal article" date="2023" name="G3 (Bethesda)">
        <title>A reference genome for the long-term kleptoplast-retaining sea slug Elysia crispata morphotype clarki.</title>
        <authorList>
            <person name="Eastman K.E."/>
            <person name="Pendleton A.L."/>
            <person name="Shaikh M.A."/>
            <person name="Suttiyut T."/>
            <person name="Ogas R."/>
            <person name="Tomko P."/>
            <person name="Gavelis G."/>
            <person name="Widhalm J.R."/>
            <person name="Wisecaver J.H."/>
        </authorList>
    </citation>
    <scope>NUCLEOTIDE SEQUENCE</scope>
    <source>
        <strain evidence="1">ECLA1</strain>
    </source>
</reference>
<dbReference type="Proteomes" id="UP001283361">
    <property type="component" value="Unassembled WGS sequence"/>
</dbReference>
<comment type="caution">
    <text evidence="1">The sequence shown here is derived from an EMBL/GenBank/DDBJ whole genome shotgun (WGS) entry which is preliminary data.</text>
</comment>